<organism evidence="1 2">
    <name type="scientific">Sterolibacterium denitrificans</name>
    <dbReference type="NCBI Taxonomy" id="157592"/>
    <lineage>
        <taxon>Bacteria</taxon>
        <taxon>Pseudomonadati</taxon>
        <taxon>Pseudomonadota</taxon>
        <taxon>Betaproteobacteria</taxon>
        <taxon>Nitrosomonadales</taxon>
        <taxon>Sterolibacteriaceae</taxon>
        <taxon>Sterolibacterium</taxon>
    </lineage>
</organism>
<dbReference type="EMBL" id="LT837804">
    <property type="protein sequence ID" value="SMB33115.1"/>
    <property type="molecule type" value="Genomic_DNA"/>
</dbReference>
<protein>
    <submittedName>
        <fullName evidence="1">KlcB</fullName>
    </submittedName>
</protein>
<keyword evidence="2" id="KW-1185">Reference proteome</keyword>
<evidence type="ECO:0000313" key="2">
    <source>
        <dbReference type="Proteomes" id="UP000242886"/>
    </source>
</evidence>
<dbReference type="RefSeq" id="WP_154717470.1">
    <property type="nucleotide sequence ID" value="NZ_LT837804.1"/>
</dbReference>
<proteinExistence type="predicted"/>
<sequence>MQIVPGSRCQIVKVRFRHDLHRLGRVIVVTKVNLPEFDSVWAHDDKPITYRTNRNGRRVVVSDPRCIQSIYSLDEIRLLPRGSLNPSGFRE</sequence>
<reference evidence="1" key="1">
    <citation type="submission" date="2017-03" db="EMBL/GenBank/DDBJ databases">
        <authorList>
            <consortium name="AG Boll"/>
        </authorList>
    </citation>
    <scope>NUCLEOTIDE SEQUENCE [LARGE SCALE GENOMIC DNA]</scope>
    <source>
        <strain evidence="1">Chol</strain>
    </source>
</reference>
<keyword evidence="1" id="KW-0614">Plasmid</keyword>
<gene>
    <name evidence="1" type="ORF">SDENCHOL_PA10014</name>
</gene>
<dbReference type="Proteomes" id="UP000242886">
    <property type="component" value="Plasmid SDENCHOLpa"/>
</dbReference>
<evidence type="ECO:0000313" key="1">
    <source>
        <dbReference type="EMBL" id="SMB33115.1"/>
    </source>
</evidence>
<accession>A0A7Z7HT96</accession>
<dbReference type="AlphaFoldDB" id="A0A7Z7HT96"/>
<name>A0A7Z7HT96_9PROT</name>
<geneLocation type="plasmid" evidence="1 2">
    <name>SDENCHOLpa</name>
</geneLocation>